<reference evidence="1" key="1">
    <citation type="submission" date="2019-08" db="EMBL/GenBank/DDBJ databases">
        <title>The genome of the North American firefly Photinus pyralis.</title>
        <authorList>
            <consortium name="Photinus pyralis genome working group"/>
            <person name="Fallon T.R."/>
            <person name="Sander Lower S.E."/>
            <person name="Weng J.-K."/>
        </authorList>
    </citation>
    <scope>NUCLEOTIDE SEQUENCE</scope>
    <source>
        <strain evidence="1">TRF0915ILg1</strain>
        <tissue evidence="1">Whole body</tissue>
    </source>
</reference>
<sequence>MSWRQLNYRHSLQHSYIRQCSMTACSCSYHHVMWNNNKYIRLCKSSNYSSYHKNNFYKYNISGKIQSSSYNRNCLCILQKISCQRIPLCKTQTNNNIGRYICNHFCNRVFCNYNFLLLLI</sequence>
<keyword evidence="2" id="KW-1185">Reference proteome</keyword>
<dbReference type="AlphaFoldDB" id="A0A8K0G2E9"/>
<evidence type="ECO:0000313" key="2">
    <source>
        <dbReference type="Proteomes" id="UP000801492"/>
    </source>
</evidence>
<evidence type="ECO:0000313" key="1">
    <source>
        <dbReference type="EMBL" id="KAF2885867.1"/>
    </source>
</evidence>
<dbReference type="EMBL" id="VTPC01089290">
    <property type="protein sequence ID" value="KAF2885867.1"/>
    <property type="molecule type" value="Genomic_DNA"/>
</dbReference>
<name>A0A8K0G2E9_IGNLU</name>
<proteinExistence type="predicted"/>
<organism evidence="1 2">
    <name type="scientific">Ignelater luminosus</name>
    <name type="common">Cucubano</name>
    <name type="synonym">Pyrophorus luminosus</name>
    <dbReference type="NCBI Taxonomy" id="2038154"/>
    <lineage>
        <taxon>Eukaryota</taxon>
        <taxon>Metazoa</taxon>
        <taxon>Ecdysozoa</taxon>
        <taxon>Arthropoda</taxon>
        <taxon>Hexapoda</taxon>
        <taxon>Insecta</taxon>
        <taxon>Pterygota</taxon>
        <taxon>Neoptera</taxon>
        <taxon>Endopterygota</taxon>
        <taxon>Coleoptera</taxon>
        <taxon>Polyphaga</taxon>
        <taxon>Elateriformia</taxon>
        <taxon>Elateroidea</taxon>
        <taxon>Elateridae</taxon>
        <taxon>Agrypninae</taxon>
        <taxon>Pyrophorini</taxon>
        <taxon>Ignelater</taxon>
    </lineage>
</organism>
<accession>A0A8K0G2E9</accession>
<dbReference type="Proteomes" id="UP000801492">
    <property type="component" value="Unassembled WGS sequence"/>
</dbReference>
<gene>
    <name evidence="1" type="ORF">ILUMI_20306</name>
</gene>
<protein>
    <submittedName>
        <fullName evidence="1">Uncharacterized protein</fullName>
    </submittedName>
</protein>
<comment type="caution">
    <text evidence="1">The sequence shown here is derived from an EMBL/GenBank/DDBJ whole genome shotgun (WGS) entry which is preliminary data.</text>
</comment>